<comment type="caution">
    <text evidence="4">The sequence shown here is derived from an EMBL/GenBank/DDBJ whole genome shotgun (WGS) entry which is preliminary data.</text>
</comment>
<dbReference type="PROSITE" id="PS51257">
    <property type="entry name" value="PROKAR_LIPOPROTEIN"/>
    <property type="match status" value="1"/>
</dbReference>
<feature type="region of interest" description="Disordered" evidence="1">
    <location>
        <begin position="25"/>
        <end position="50"/>
    </location>
</feature>
<feature type="domain" description="Pyrrolo-quinoline quinone repeat" evidence="3">
    <location>
        <begin position="165"/>
        <end position="405"/>
    </location>
</feature>
<dbReference type="Proteomes" id="UP001144096">
    <property type="component" value="Unassembled WGS sequence"/>
</dbReference>
<feature type="compositionally biased region" description="Low complexity" evidence="1">
    <location>
        <begin position="25"/>
        <end position="48"/>
    </location>
</feature>
<dbReference type="InterPro" id="IPR015943">
    <property type="entry name" value="WD40/YVTN_repeat-like_dom_sf"/>
</dbReference>
<dbReference type="AlphaFoldDB" id="A0A9X2N5V5"/>
<dbReference type="PANTHER" id="PTHR34512:SF30">
    <property type="entry name" value="OUTER MEMBRANE PROTEIN ASSEMBLY FACTOR BAMB"/>
    <property type="match status" value="1"/>
</dbReference>
<dbReference type="InterPro" id="IPR002372">
    <property type="entry name" value="PQQ_rpt_dom"/>
</dbReference>
<dbReference type="RefSeq" id="WP_257919514.1">
    <property type="nucleotide sequence ID" value="NZ_JAMXQV010000003.1"/>
</dbReference>
<dbReference type="InterPro" id="IPR018391">
    <property type="entry name" value="PQQ_b-propeller_rpt"/>
</dbReference>
<name>A0A9X2N5V5_9PSEU</name>
<accession>A0A9X2N5V5</accession>
<dbReference type="SUPFAM" id="SSF50998">
    <property type="entry name" value="Quinoprotein alcohol dehydrogenase-like"/>
    <property type="match status" value="1"/>
</dbReference>
<evidence type="ECO:0000259" key="3">
    <source>
        <dbReference type="Pfam" id="PF13360"/>
    </source>
</evidence>
<protein>
    <submittedName>
        <fullName evidence="4">PQQ-binding-like beta-propeller repeat protein</fullName>
    </submittedName>
</protein>
<dbReference type="SMART" id="SM00564">
    <property type="entry name" value="PQQ"/>
    <property type="match status" value="5"/>
</dbReference>
<evidence type="ECO:0000256" key="1">
    <source>
        <dbReference type="SAM" id="MobiDB-lite"/>
    </source>
</evidence>
<dbReference type="Gene3D" id="2.130.10.10">
    <property type="entry name" value="YVTN repeat-like/Quinoprotein amine dehydrogenase"/>
    <property type="match status" value="2"/>
</dbReference>
<sequence>MRRTLVISACLGAVLAAAGCGGDVDGSASTPSGSAPASAPTSSAVPAAKTADPPVAFDKTAPVKLPAGALRANVAGSVTSVFMTLRDRTGYIVTPTALNVVDVLTGEQKWTVPFERQPGDPYNQSGPFVNTTGPRPPAVGDKLVVAAVPALVPEKGTTPAYIALSVVAADVDKGTKVWSSETKVSENQYADASNAVTKVVAITDKAVIAGYGRSSDEHVTVALDPASGKTLWERKDYDAGSVYGDVVVGADYNVAENSSMVQATALDLLTGQQKWVGAAQSASVEVTPADPALVVLTRTDYNSGHAFLVFLDPATGAEKGKVEGEKGFGMSSYGNCYYDEQSVVVCNASGVLTAYDAKTAAKLWTLPDQAANRVAPGITLAWHGAVYGETSGRQPIVLDAKTGQDRETDDVGIFPALVSKYVGIDAGEDGAPLAYPIKK</sequence>
<keyword evidence="5" id="KW-1185">Reference proteome</keyword>
<reference evidence="4" key="1">
    <citation type="submission" date="2022-06" db="EMBL/GenBank/DDBJ databases">
        <title>Amycolatopsis iheyaensis sp. nov., a new species of the genus Amycolatopsis isolated from soil in Iheya island, Japan.</title>
        <authorList>
            <person name="Ngamcharungchit C."/>
            <person name="Kanto H."/>
            <person name="Take A."/>
            <person name="Intra B."/>
            <person name="Matsumoto A."/>
            <person name="Panbangred W."/>
            <person name="Inahashi Y."/>
        </authorList>
    </citation>
    <scope>NUCLEOTIDE SEQUENCE</scope>
    <source>
        <strain evidence="4">OK19-0408</strain>
    </source>
</reference>
<feature type="signal peptide" evidence="2">
    <location>
        <begin position="1"/>
        <end position="18"/>
    </location>
</feature>
<dbReference type="Pfam" id="PF13360">
    <property type="entry name" value="PQQ_2"/>
    <property type="match status" value="1"/>
</dbReference>
<evidence type="ECO:0000256" key="2">
    <source>
        <dbReference type="SAM" id="SignalP"/>
    </source>
</evidence>
<gene>
    <name evidence="4" type="ORF">M8542_08700</name>
</gene>
<dbReference type="InterPro" id="IPR011047">
    <property type="entry name" value="Quinoprotein_ADH-like_sf"/>
</dbReference>
<proteinExistence type="predicted"/>
<dbReference type="PANTHER" id="PTHR34512">
    <property type="entry name" value="CELL SURFACE PROTEIN"/>
    <property type="match status" value="1"/>
</dbReference>
<organism evidence="4 5">
    <name type="scientific">Amycolatopsis iheyensis</name>
    <dbReference type="NCBI Taxonomy" id="2945988"/>
    <lineage>
        <taxon>Bacteria</taxon>
        <taxon>Bacillati</taxon>
        <taxon>Actinomycetota</taxon>
        <taxon>Actinomycetes</taxon>
        <taxon>Pseudonocardiales</taxon>
        <taxon>Pseudonocardiaceae</taxon>
        <taxon>Amycolatopsis</taxon>
    </lineage>
</organism>
<dbReference type="EMBL" id="JAMXQV010000003">
    <property type="protein sequence ID" value="MCR6482896.1"/>
    <property type="molecule type" value="Genomic_DNA"/>
</dbReference>
<evidence type="ECO:0000313" key="5">
    <source>
        <dbReference type="Proteomes" id="UP001144096"/>
    </source>
</evidence>
<evidence type="ECO:0000313" key="4">
    <source>
        <dbReference type="EMBL" id="MCR6482896.1"/>
    </source>
</evidence>
<feature type="chain" id="PRO_5040741918" evidence="2">
    <location>
        <begin position="19"/>
        <end position="439"/>
    </location>
</feature>
<keyword evidence="2" id="KW-0732">Signal</keyword>